<reference evidence="7" key="2">
    <citation type="submission" date="2020-09" db="EMBL/GenBank/DDBJ databases">
        <authorList>
            <person name="Sun Q."/>
            <person name="Zhou Y."/>
        </authorList>
    </citation>
    <scope>NUCLEOTIDE SEQUENCE</scope>
    <source>
        <strain evidence="7">CGMCC 4.7272</strain>
    </source>
</reference>
<evidence type="ECO:0000256" key="4">
    <source>
        <dbReference type="ARBA" id="ARBA00023204"/>
    </source>
</evidence>
<evidence type="ECO:0000256" key="5">
    <source>
        <dbReference type="PROSITE-ProRule" id="PRU10072"/>
    </source>
</evidence>
<keyword evidence="3" id="KW-0378">Hydrolase</keyword>
<comment type="caution">
    <text evidence="7">The sequence shown here is derived from an EMBL/GenBank/DDBJ whole genome shotgun (WGS) entry which is preliminary data.</text>
</comment>
<dbReference type="GO" id="GO:0006281">
    <property type="term" value="P:DNA repair"/>
    <property type="evidence" value="ECO:0007669"/>
    <property type="project" value="UniProtKB-KW"/>
</dbReference>
<protein>
    <recommendedName>
        <fullName evidence="9">Uracil-DNA glycosylase</fullName>
    </recommendedName>
</protein>
<keyword evidence="4" id="KW-0234">DNA repair</keyword>
<evidence type="ECO:0000313" key="8">
    <source>
        <dbReference type="Proteomes" id="UP000625682"/>
    </source>
</evidence>
<dbReference type="Gene3D" id="3.40.470.10">
    <property type="entry name" value="Uracil-DNA glycosylase-like domain"/>
    <property type="match status" value="1"/>
</dbReference>
<proteinExistence type="inferred from homology"/>
<dbReference type="AlphaFoldDB" id="A0A917NX98"/>
<dbReference type="Proteomes" id="UP000625682">
    <property type="component" value="Unassembled WGS sequence"/>
</dbReference>
<evidence type="ECO:0008006" key="9">
    <source>
        <dbReference type="Google" id="ProtNLM"/>
    </source>
</evidence>
<dbReference type="EMBL" id="BMMU01000011">
    <property type="protein sequence ID" value="GGJ38113.1"/>
    <property type="molecule type" value="Genomic_DNA"/>
</dbReference>
<accession>A0A917NX98</accession>
<sequence length="92" mass="9822">MGGFLRPEIAARRTCLAAGPNFLRAFQQLFDVVRVLIVGQDPYPTPRGTRNVADVAQILTVVDGVPPVAGRTGRRSTPARASQHHGPGKPVP</sequence>
<dbReference type="PROSITE" id="PS00130">
    <property type="entry name" value="U_DNA_GLYCOSYLASE"/>
    <property type="match status" value="1"/>
</dbReference>
<gene>
    <name evidence="7" type="ORF">GCM10012282_38610</name>
</gene>
<dbReference type="SUPFAM" id="SSF52141">
    <property type="entry name" value="Uracil-DNA glycosylase-like"/>
    <property type="match status" value="1"/>
</dbReference>
<feature type="active site" description="Proton acceptor" evidence="5">
    <location>
        <position position="41"/>
    </location>
</feature>
<dbReference type="InterPro" id="IPR036895">
    <property type="entry name" value="Uracil-DNA_glycosylase-like_sf"/>
</dbReference>
<keyword evidence="2" id="KW-0227">DNA damage</keyword>
<evidence type="ECO:0000256" key="3">
    <source>
        <dbReference type="ARBA" id="ARBA00022801"/>
    </source>
</evidence>
<name>A0A917NX98_9ACTN</name>
<comment type="similarity">
    <text evidence="1">Belongs to the uracil-DNA glycosylase (UDG) superfamily. UNG family.</text>
</comment>
<dbReference type="GO" id="GO:0016799">
    <property type="term" value="F:hydrolase activity, hydrolyzing N-glycosyl compounds"/>
    <property type="evidence" value="ECO:0007669"/>
    <property type="project" value="InterPro"/>
</dbReference>
<evidence type="ECO:0000256" key="6">
    <source>
        <dbReference type="SAM" id="MobiDB-lite"/>
    </source>
</evidence>
<evidence type="ECO:0000256" key="1">
    <source>
        <dbReference type="ARBA" id="ARBA00008184"/>
    </source>
</evidence>
<feature type="compositionally biased region" description="Basic residues" evidence="6">
    <location>
        <begin position="82"/>
        <end position="92"/>
    </location>
</feature>
<reference evidence="7" key="1">
    <citation type="journal article" date="2014" name="Int. J. Syst. Evol. Microbiol.">
        <title>Complete genome sequence of Corynebacterium casei LMG S-19264T (=DSM 44701T), isolated from a smear-ripened cheese.</title>
        <authorList>
            <consortium name="US DOE Joint Genome Institute (JGI-PGF)"/>
            <person name="Walter F."/>
            <person name="Albersmeier A."/>
            <person name="Kalinowski J."/>
            <person name="Ruckert C."/>
        </authorList>
    </citation>
    <scope>NUCLEOTIDE SEQUENCE</scope>
    <source>
        <strain evidence="7">CGMCC 4.7272</strain>
    </source>
</reference>
<dbReference type="InterPro" id="IPR018085">
    <property type="entry name" value="Ura-DNA_Glyclase_AS"/>
</dbReference>
<keyword evidence="8" id="KW-1185">Reference proteome</keyword>
<evidence type="ECO:0000256" key="2">
    <source>
        <dbReference type="ARBA" id="ARBA00022763"/>
    </source>
</evidence>
<feature type="region of interest" description="Disordered" evidence="6">
    <location>
        <begin position="66"/>
        <end position="92"/>
    </location>
</feature>
<organism evidence="7 8">
    <name type="scientific">Streptomyces lacrimifluminis</name>
    <dbReference type="NCBI Taxonomy" id="1500077"/>
    <lineage>
        <taxon>Bacteria</taxon>
        <taxon>Bacillati</taxon>
        <taxon>Actinomycetota</taxon>
        <taxon>Actinomycetes</taxon>
        <taxon>Kitasatosporales</taxon>
        <taxon>Streptomycetaceae</taxon>
        <taxon>Streptomyces</taxon>
    </lineage>
</organism>
<evidence type="ECO:0000313" key="7">
    <source>
        <dbReference type="EMBL" id="GGJ38113.1"/>
    </source>
</evidence>